<feature type="region of interest" description="Disordered" evidence="1">
    <location>
        <begin position="1"/>
        <end position="141"/>
    </location>
</feature>
<feature type="compositionally biased region" description="Polar residues" evidence="1">
    <location>
        <begin position="55"/>
        <end position="70"/>
    </location>
</feature>
<dbReference type="RefSeq" id="WP_004857317.1">
    <property type="nucleotide sequence ID" value="NZ_JH725098.1"/>
</dbReference>
<comment type="caution">
    <text evidence="2">The sequence shown here is derived from an EMBL/GenBank/DDBJ whole genome shotgun (WGS) entry which is preliminary data.</text>
</comment>
<protein>
    <submittedName>
        <fullName evidence="2">Uncharacterized protein</fullName>
    </submittedName>
</protein>
<organism evidence="2 3">
    <name type="scientific">Bartonella doshiae NCTC 12862 = ATCC 700133</name>
    <dbReference type="NCBI Taxonomy" id="1094553"/>
    <lineage>
        <taxon>Bacteria</taxon>
        <taxon>Pseudomonadati</taxon>
        <taxon>Pseudomonadota</taxon>
        <taxon>Alphaproteobacteria</taxon>
        <taxon>Hyphomicrobiales</taxon>
        <taxon>Bartonellaceae</taxon>
        <taxon>Bartonella</taxon>
    </lineage>
</organism>
<evidence type="ECO:0000313" key="2">
    <source>
        <dbReference type="EMBL" id="EJF79078.1"/>
    </source>
</evidence>
<feature type="compositionally biased region" description="Basic and acidic residues" evidence="1">
    <location>
        <begin position="13"/>
        <end position="24"/>
    </location>
</feature>
<name>A0ABN0GEI1_BARDO</name>
<feature type="region of interest" description="Disordered" evidence="1">
    <location>
        <begin position="175"/>
        <end position="206"/>
    </location>
</feature>
<feature type="compositionally biased region" description="Basic and acidic residues" evidence="1">
    <location>
        <begin position="109"/>
        <end position="118"/>
    </location>
</feature>
<dbReference type="NCBIfam" id="NF033856">
    <property type="entry name" value="T4SS_effec_BID"/>
    <property type="match status" value="2"/>
</dbReference>
<feature type="region of interest" description="Disordered" evidence="1">
    <location>
        <begin position="494"/>
        <end position="522"/>
    </location>
</feature>
<feature type="compositionally biased region" description="Low complexity" evidence="1">
    <location>
        <begin position="32"/>
        <end position="43"/>
    </location>
</feature>
<gene>
    <name evidence="2" type="ORF">MCS_01523</name>
</gene>
<sequence length="522" mass="59933">MKKNYPSPSVARLVEEFEKRHEQSARPPLPSQSPSTTPTQQRPQRPPRARDREQNITTTQKDTIPSVTTAQQRPQRPPRARDKEKNITTTAQESEILYAIPTPRQSPRAGEKVTKAGQEEPLYAIPTPRQSPRAGEKVTKAGQEEPLYAIPTPRQSPRAGEKVTKAGQEEPLYAIPTPRQSPRAGEKVTKAGQEEPHYATPRQSPRTREPAINILEYELLMQAYQEEIRYLSQLIYGDRLIFEQKMENIQENPNLGEEFLWQITEKPRSISKFSGKKFLCFKTNARKIAEENLSSLSAAVEGYLYTVKYIQENSSHASQTEQRLHEQAIERTQQLTPEEKTVSLSLVEISKRVEKDPSIRYCKAEIQYWSKMVYGDPFIFQGRLEDIQKNPVFGEELLWQLKEHPELFPKFVGHKVLCIKNDARKKAEEVFPTLCTAIENYTESIKQIRDKIVRVHTEEQKFSVQSTELDRNVQKQQDLSKSAKLLKQAYQEVVGTSRQTDNRPADVRPRRAESSKAIAFAN</sequence>
<keyword evidence="3" id="KW-1185">Reference proteome</keyword>
<feature type="compositionally biased region" description="Basic and acidic residues" evidence="1">
    <location>
        <begin position="500"/>
        <end position="514"/>
    </location>
</feature>
<dbReference type="EMBL" id="AILV01000019">
    <property type="protein sequence ID" value="EJF79078.1"/>
    <property type="molecule type" value="Genomic_DNA"/>
</dbReference>
<proteinExistence type="predicted"/>
<reference evidence="2 3" key="1">
    <citation type="submission" date="2012-03" db="EMBL/GenBank/DDBJ databases">
        <title>The Genome Sequence of Bartonella doshiae NCTC 12862.</title>
        <authorList>
            <consortium name="The Broad Institute Genome Sequencing Platform"/>
            <consortium name="The Broad Institute Genome Sequencing Center for Infectious Disease"/>
            <person name="Feldgarden M."/>
            <person name="Kirby J."/>
            <person name="Kosoy M."/>
            <person name="Birtles R."/>
            <person name="Probert W.S."/>
            <person name="Chiaraviglio L."/>
            <person name="Young S.K."/>
            <person name="Zeng Q."/>
            <person name="Gargeya S."/>
            <person name="Fitzgerald M."/>
            <person name="Haas B."/>
            <person name="Abouelleil A."/>
            <person name="Alvarado L."/>
            <person name="Arachchi H.M."/>
            <person name="Berlin A."/>
            <person name="Chapman S.B."/>
            <person name="Gearin G."/>
            <person name="Goldberg J."/>
            <person name="Griggs A."/>
            <person name="Gujja S."/>
            <person name="Hansen M."/>
            <person name="Heiman D."/>
            <person name="Howarth C."/>
            <person name="Larimer J."/>
            <person name="Lui A."/>
            <person name="MacDonald P.J.P."/>
            <person name="McCowen C."/>
            <person name="Montmayeur A."/>
            <person name="Murphy C."/>
            <person name="Neiman D."/>
            <person name="Pearson M."/>
            <person name="Priest M."/>
            <person name="Roberts A."/>
            <person name="Saif S."/>
            <person name="Shea T."/>
            <person name="Sisk P."/>
            <person name="Stolte C."/>
            <person name="Sykes S."/>
            <person name="Wortman J."/>
            <person name="Nusbaum C."/>
            <person name="Birren B."/>
        </authorList>
    </citation>
    <scope>NUCLEOTIDE SEQUENCE [LARGE SCALE GENOMIC DNA]</scope>
    <source>
        <strain evidence="2 3">NCTC 12862</strain>
    </source>
</reference>
<evidence type="ECO:0000256" key="1">
    <source>
        <dbReference type="SAM" id="MobiDB-lite"/>
    </source>
</evidence>
<dbReference type="Proteomes" id="UP000008945">
    <property type="component" value="Unassembled WGS sequence"/>
</dbReference>
<feature type="compositionally biased region" description="Basic and acidic residues" evidence="1">
    <location>
        <begin position="184"/>
        <end position="197"/>
    </location>
</feature>
<accession>A0ABN0GEI1</accession>
<evidence type="ECO:0000313" key="3">
    <source>
        <dbReference type="Proteomes" id="UP000008945"/>
    </source>
</evidence>